<reference evidence="2 3" key="1">
    <citation type="journal article" date="2012" name="New Phytol.">
        <title>Insight into trade-off between wood decay and parasitism from the genome of a fungal forest pathogen.</title>
        <authorList>
            <person name="Olson A."/>
            <person name="Aerts A."/>
            <person name="Asiegbu F."/>
            <person name="Belbahri L."/>
            <person name="Bouzid O."/>
            <person name="Broberg A."/>
            <person name="Canback B."/>
            <person name="Coutinho P.M."/>
            <person name="Cullen D."/>
            <person name="Dalman K."/>
            <person name="Deflorio G."/>
            <person name="van Diepen L.T."/>
            <person name="Dunand C."/>
            <person name="Duplessis S."/>
            <person name="Durling M."/>
            <person name="Gonthier P."/>
            <person name="Grimwood J."/>
            <person name="Fossdal C.G."/>
            <person name="Hansson D."/>
            <person name="Henrissat B."/>
            <person name="Hietala A."/>
            <person name="Himmelstrand K."/>
            <person name="Hoffmeister D."/>
            <person name="Hogberg N."/>
            <person name="James T.Y."/>
            <person name="Karlsson M."/>
            <person name="Kohler A."/>
            <person name="Kues U."/>
            <person name="Lee Y.H."/>
            <person name="Lin Y.C."/>
            <person name="Lind M."/>
            <person name="Lindquist E."/>
            <person name="Lombard V."/>
            <person name="Lucas S."/>
            <person name="Lunden K."/>
            <person name="Morin E."/>
            <person name="Murat C."/>
            <person name="Park J."/>
            <person name="Raffaello T."/>
            <person name="Rouze P."/>
            <person name="Salamov A."/>
            <person name="Schmutz J."/>
            <person name="Solheim H."/>
            <person name="Stahlberg J."/>
            <person name="Velez H."/>
            <person name="de Vries R.P."/>
            <person name="Wiebenga A."/>
            <person name="Woodward S."/>
            <person name="Yakovlev I."/>
            <person name="Garbelotto M."/>
            <person name="Martin F."/>
            <person name="Grigoriev I.V."/>
            <person name="Stenlid J."/>
        </authorList>
    </citation>
    <scope>NUCLEOTIDE SEQUENCE [LARGE SCALE GENOMIC DNA]</scope>
    <source>
        <strain evidence="2 3">TC 32-1</strain>
    </source>
</reference>
<dbReference type="InParanoid" id="W4KG27"/>
<sequence length="60" mass="6463">MPLIGRAMGDWISSHKYGFPVKVQQVRTIGAECGGSPESVCDDQPRAVNIDPTQCSSVEN</sequence>
<organism evidence="2 3">
    <name type="scientific">Heterobasidion irregulare (strain TC 32-1)</name>
    <dbReference type="NCBI Taxonomy" id="747525"/>
    <lineage>
        <taxon>Eukaryota</taxon>
        <taxon>Fungi</taxon>
        <taxon>Dikarya</taxon>
        <taxon>Basidiomycota</taxon>
        <taxon>Agaricomycotina</taxon>
        <taxon>Agaricomycetes</taxon>
        <taxon>Russulales</taxon>
        <taxon>Bondarzewiaceae</taxon>
        <taxon>Heterobasidion</taxon>
        <taxon>Heterobasidion annosum species complex</taxon>
    </lineage>
</organism>
<accession>W4KG27</accession>
<evidence type="ECO:0000313" key="2">
    <source>
        <dbReference type="EMBL" id="ETW84689.1"/>
    </source>
</evidence>
<name>W4KG27_HETIT</name>
<dbReference type="GeneID" id="20673315"/>
<feature type="region of interest" description="Disordered" evidence="1">
    <location>
        <begin position="37"/>
        <end position="60"/>
    </location>
</feature>
<dbReference type="HOGENOM" id="CLU_2942020_0_0_1"/>
<evidence type="ECO:0000256" key="1">
    <source>
        <dbReference type="SAM" id="MobiDB-lite"/>
    </source>
</evidence>
<dbReference type="RefSeq" id="XP_009544327.1">
    <property type="nucleotide sequence ID" value="XM_009546032.1"/>
</dbReference>
<proteinExistence type="predicted"/>
<gene>
    <name evidence="2" type="ORF">HETIRDRAFT_416354</name>
</gene>
<dbReference type="EMBL" id="KI925456">
    <property type="protein sequence ID" value="ETW84689.1"/>
    <property type="molecule type" value="Genomic_DNA"/>
</dbReference>
<feature type="compositionally biased region" description="Polar residues" evidence="1">
    <location>
        <begin position="51"/>
        <end position="60"/>
    </location>
</feature>
<protein>
    <submittedName>
        <fullName evidence="2">Uncharacterized protein</fullName>
    </submittedName>
</protein>
<dbReference type="KEGG" id="hir:HETIRDRAFT_416354"/>
<evidence type="ECO:0000313" key="3">
    <source>
        <dbReference type="Proteomes" id="UP000030671"/>
    </source>
</evidence>
<dbReference type="AlphaFoldDB" id="W4KG27"/>
<keyword evidence="3" id="KW-1185">Reference proteome</keyword>
<dbReference type="Proteomes" id="UP000030671">
    <property type="component" value="Unassembled WGS sequence"/>
</dbReference>